<accession>A0A1X1W1K0</accession>
<feature type="region of interest" description="Disordered" evidence="1">
    <location>
        <begin position="412"/>
        <end position="445"/>
    </location>
</feature>
<comment type="caution">
    <text evidence="2">The sequence shown here is derived from an EMBL/GenBank/DDBJ whole genome shotgun (WGS) entry which is preliminary data.</text>
</comment>
<feature type="compositionally biased region" description="Polar residues" evidence="1">
    <location>
        <begin position="412"/>
        <end position="422"/>
    </location>
</feature>
<dbReference type="RefSeq" id="WP_069434264.1">
    <property type="nucleotide sequence ID" value="NZ_JACKSU010000066.1"/>
</dbReference>
<feature type="compositionally biased region" description="Basic and acidic residues" evidence="1">
    <location>
        <begin position="423"/>
        <end position="445"/>
    </location>
</feature>
<protein>
    <recommendedName>
        <fullName evidence="4">DUF3987 domain-containing protein</fullName>
    </recommendedName>
</protein>
<keyword evidence="3" id="KW-1185">Reference proteome</keyword>
<dbReference type="AlphaFoldDB" id="A0A1X1W1K0"/>
<evidence type="ECO:0000313" key="3">
    <source>
        <dbReference type="Proteomes" id="UP000193928"/>
    </source>
</evidence>
<organism evidence="2 3">
    <name type="scientific">Mycobacterium gordonae</name>
    <dbReference type="NCBI Taxonomy" id="1778"/>
    <lineage>
        <taxon>Bacteria</taxon>
        <taxon>Bacillati</taxon>
        <taxon>Actinomycetota</taxon>
        <taxon>Actinomycetes</taxon>
        <taxon>Mycobacteriales</taxon>
        <taxon>Mycobacteriaceae</taxon>
        <taxon>Mycobacterium</taxon>
    </lineage>
</organism>
<gene>
    <name evidence="2" type="ORF">AWC08_30440</name>
</gene>
<dbReference type="EMBL" id="LQOY01000143">
    <property type="protein sequence ID" value="ORV79984.1"/>
    <property type="molecule type" value="Genomic_DNA"/>
</dbReference>
<dbReference type="Proteomes" id="UP000193928">
    <property type="component" value="Unassembled WGS sequence"/>
</dbReference>
<evidence type="ECO:0008006" key="4">
    <source>
        <dbReference type="Google" id="ProtNLM"/>
    </source>
</evidence>
<sequence>MNNDEFWSATDQLKLIYQWARASYVAPWALLYAVLLRAIATTGEHVMLPGPPAPACLNMGIVLVGRSGAGKGVTDKLSRVVWPADIHEEGLGSGQGIAELFKEQKNPEDRITRALITVSEIDHLTALVAGQGNNTRAALKAALTGDRLGSKGASAVTTRSVPADSYRLCLSISAQFGHTAVLMDDVSGGTPQRMLWGSVTDPDMPDEPGPVPDGVLDTALPSWALSGDRVLMQYGPPEIRADINAGLLANGRGIGEAIDGHRTLTRLKVAAALAILDHRSVIGAADWQLSEVIMANSDATRCAVMEYDRQAARAKVRDRAISRATGEDFYDASRLETVKRSIVRMLERDGEISEGDLRRRLGRKEKRDLFDQAINLLEAEAVVSRRDGEYNGRAFIYWSPRSPMTTAVTHQNSRSESVTTAVTHDHPATVTDLDSRRSHETDEPKVSCPQWFNSYIADLQAAGHTTTTAFAAIEAGMAQGYAKGLIRQAASNHPDVHTLDRKGGTATWSITGGRPATKLVSAADWTANYIDGLDRDGITVVNKDTFRKAGEAAGYSWTSLRHAATDSGRIRSIPSTGSETIWQIQAEETAS</sequence>
<name>A0A1X1W1K0_MYCGO</name>
<reference evidence="2 3" key="1">
    <citation type="submission" date="2016-01" db="EMBL/GenBank/DDBJ databases">
        <title>The new phylogeny of the genus Mycobacterium.</title>
        <authorList>
            <person name="Tarcisio F."/>
            <person name="Conor M."/>
            <person name="Antonella G."/>
            <person name="Elisabetta G."/>
            <person name="Giulia F.S."/>
            <person name="Sara T."/>
            <person name="Anna F."/>
            <person name="Clotilde B."/>
            <person name="Roberto B."/>
            <person name="Veronica D.S."/>
            <person name="Fabio R."/>
            <person name="Monica P."/>
            <person name="Olivier J."/>
            <person name="Enrico T."/>
            <person name="Nicola S."/>
        </authorList>
    </citation>
    <scope>NUCLEOTIDE SEQUENCE [LARGE SCALE GENOMIC DNA]</scope>
    <source>
        <strain evidence="2 3">DSM 44160</strain>
    </source>
</reference>
<evidence type="ECO:0000256" key="1">
    <source>
        <dbReference type="SAM" id="MobiDB-lite"/>
    </source>
</evidence>
<proteinExistence type="predicted"/>
<evidence type="ECO:0000313" key="2">
    <source>
        <dbReference type="EMBL" id="ORV79984.1"/>
    </source>
</evidence>